<dbReference type="AlphaFoldDB" id="A0A2T1C1C5"/>
<comment type="caution">
    <text evidence="1">The sequence shown here is derived from an EMBL/GenBank/DDBJ whole genome shotgun (WGS) entry which is preliminary data.</text>
</comment>
<name>A0A2T1C1C5_9CYAN</name>
<organism evidence="1 2">
    <name type="scientific">Merismopedia glauca CCAP 1448/3</name>
    <dbReference type="NCBI Taxonomy" id="1296344"/>
    <lineage>
        <taxon>Bacteria</taxon>
        <taxon>Bacillati</taxon>
        <taxon>Cyanobacteriota</taxon>
        <taxon>Cyanophyceae</taxon>
        <taxon>Synechococcales</taxon>
        <taxon>Merismopediaceae</taxon>
        <taxon>Merismopedia</taxon>
    </lineage>
</organism>
<dbReference type="Proteomes" id="UP000238762">
    <property type="component" value="Unassembled WGS sequence"/>
</dbReference>
<dbReference type="OrthoDB" id="7025931at2"/>
<accession>A0A2T1C1C5</accession>
<evidence type="ECO:0000313" key="2">
    <source>
        <dbReference type="Proteomes" id="UP000238762"/>
    </source>
</evidence>
<gene>
    <name evidence="1" type="ORF">C7B64_15100</name>
</gene>
<proteinExistence type="predicted"/>
<dbReference type="EMBL" id="PVWJ01000075">
    <property type="protein sequence ID" value="PSB02076.1"/>
    <property type="molecule type" value="Genomic_DNA"/>
</dbReference>
<evidence type="ECO:0000313" key="1">
    <source>
        <dbReference type="EMBL" id="PSB02076.1"/>
    </source>
</evidence>
<reference evidence="1 2" key="1">
    <citation type="submission" date="2018-02" db="EMBL/GenBank/DDBJ databases">
        <authorList>
            <person name="Cohen D.B."/>
            <person name="Kent A.D."/>
        </authorList>
    </citation>
    <scope>NUCLEOTIDE SEQUENCE [LARGE SCALE GENOMIC DNA]</scope>
    <source>
        <strain evidence="1 2">CCAP 1448/3</strain>
    </source>
</reference>
<keyword evidence="2" id="KW-1185">Reference proteome</keyword>
<dbReference type="RefSeq" id="WP_106289489.1">
    <property type="nucleotide sequence ID" value="NZ_CAWNTC010000102.1"/>
</dbReference>
<protein>
    <submittedName>
        <fullName evidence="1">Uncharacterized protein</fullName>
    </submittedName>
</protein>
<reference evidence="1 2" key="2">
    <citation type="submission" date="2018-03" db="EMBL/GenBank/DDBJ databases">
        <title>The ancient ancestry and fast evolution of plastids.</title>
        <authorList>
            <person name="Moore K.R."/>
            <person name="Magnabosco C."/>
            <person name="Momper L."/>
            <person name="Gold D.A."/>
            <person name="Bosak T."/>
            <person name="Fournier G.P."/>
        </authorList>
    </citation>
    <scope>NUCLEOTIDE SEQUENCE [LARGE SCALE GENOMIC DNA]</scope>
    <source>
        <strain evidence="1 2">CCAP 1448/3</strain>
    </source>
</reference>
<sequence length="164" mass="18563">MFPNNLLEIGQHQEAQKLLAQEVPRFKQIAQTWGSELISDRNSSLSTAYRFSAPIFNNYITPERVARIKEISPNDSNLNNDSIRWKKNEAAVALEMSNAKQRYNQTWVHQQIAVAEYLDALSELAARLDTLQDFAALCEAKEVKSSKELLPDETAKPGLYLLPA</sequence>